<evidence type="ECO:0000313" key="1">
    <source>
        <dbReference type="EMBL" id="SLM95337.1"/>
    </source>
</evidence>
<gene>
    <name evidence="1" type="ORF">FM105_04685</name>
</gene>
<dbReference type="Proteomes" id="UP000196581">
    <property type="component" value="Unassembled WGS sequence"/>
</dbReference>
<dbReference type="EMBL" id="FWFF01000005">
    <property type="protein sequence ID" value="SLM95337.1"/>
    <property type="molecule type" value="Genomic_DNA"/>
</dbReference>
<evidence type="ECO:0000313" key="2">
    <source>
        <dbReference type="Proteomes" id="UP000196581"/>
    </source>
</evidence>
<sequence>MPQLVPEVPDPYTPADKSLEVQLSLSSARREVRGEGEYIQAASVGIRKQ</sequence>
<organism evidence="1 2">
    <name type="scientific">Brevibacterium yomogidense</name>
    <dbReference type="NCBI Taxonomy" id="946573"/>
    <lineage>
        <taxon>Bacteria</taxon>
        <taxon>Bacillati</taxon>
        <taxon>Actinomycetota</taxon>
        <taxon>Actinomycetes</taxon>
        <taxon>Micrococcales</taxon>
        <taxon>Brevibacteriaceae</taxon>
        <taxon>Brevibacterium</taxon>
    </lineage>
</organism>
<keyword evidence="2" id="KW-1185">Reference proteome</keyword>
<protein>
    <submittedName>
        <fullName evidence="1">Uncharacterized protein</fullName>
    </submittedName>
</protein>
<reference evidence="2" key="1">
    <citation type="submission" date="2017-02" db="EMBL/GenBank/DDBJ databases">
        <authorList>
            <person name="Dridi B."/>
        </authorList>
    </citation>
    <scope>NUCLEOTIDE SEQUENCE [LARGE SCALE GENOMIC DNA]</scope>
    <source>
        <strain evidence="2">B Co 03.10</strain>
    </source>
</reference>
<dbReference type="AlphaFoldDB" id="A0A1X6X9X6"/>
<proteinExistence type="predicted"/>
<accession>A0A1X6X9X6</accession>
<name>A0A1X6X9X6_9MICO</name>